<gene>
    <name evidence="1" type="ORF">MML48_5g00020496</name>
</gene>
<keyword evidence="2" id="KW-1185">Reference proteome</keyword>
<sequence length="372" mass="43624">MSIGEMRTEQDKKGEEAKVCDIAINEKFFVTVENSQMFRNFVMSIIFEAISNKHNIFVTDERILLRQRKVFGTLQVHRVQDREAAAVKLPGQQVKAPIIEEISNSVNNDVPKYILYKKNDEEDLFYADVKLPKVTSSRELTLDVGEDRIILESKAKRYLLDIFIPVNVYPDKIRSFFNTVSKMPRTYVKKTDRSNINEKHMRQAIYDTMTKKLSEYEAARQYNIKRTTLRSRKKEKEKGPQEKNLKDKGKSTKRKIFDNSSSDSRLELPLEHTDDDEIEEELILEELRPILQHDVIQIGHFVLTILDKEYSVKFLRRRGKSNNFAFPAVDDISVVNREDVVFILNYVSKQQGTARSCSYYTFNFNFKDMNMR</sequence>
<dbReference type="Proteomes" id="UP001056778">
    <property type="component" value="Chromosome 5"/>
</dbReference>
<accession>A0ACB9T2G4</accession>
<proteinExistence type="predicted"/>
<evidence type="ECO:0000313" key="2">
    <source>
        <dbReference type="Proteomes" id="UP001056778"/>
    </source>
</evidence>
<evidence type="ECO:0000313" key="1">
    <source>
        <dbReference type="EMBL" id="KAI4461010.1"/>
    </source>
</evidence>
<organism evidence="1 2">
    <name type="scientific">Holotrichia oblita</name>
    <name type="common">Chafer beetle</name>
    <dbReference type="NCBI Taxonomy" id="644536"/>
    <lineage>
        <taxon>Eukaryota</taxon>
        <taxon>Metazoa</taxon>
        <taxon>Ecdysozoa</taxon>
        <taxon>Arthropoda</taxon>
        <taxon>Hexapoda</taxon>
        <taxon>Insecta</taxon>
        <taxon>Pterygota</taxon>
        <taxon>Neoptera</taxon>
        <taxon>Endopterygota</taxon>
        <taxon>Coleoptera</taxon>
        <taxon>Polyphaga</taxon>
        <taxon>Scarabaeiformia</taxon>
        <taxon>Scarabaeidae</taxon>
        <taxon>Melolonthinae</taxon>
        <taxon>Holotrichia</taxon>
    </lineage>
</organism>
<dbReference type="EMBL" id="CM043019">
    <property type="protein sequence ID" value="KAI4461010.1"/>
    <property type="molecule type" value="Genomic_DNA"/>
</dbReference>
<protein>
    <submittedName>
        <fullName evidence="1">Uncharacterized protein</fullName>
    </submittedName>
</protein>
<comment type="caution">
    <text evidence="1">The sequence shown here is derived from an EMBL/GenBank/DDBJ whole genome shotgun (WGS) entry which is preliminary data.</text>
</comment>
<name>A0ACB9T2G4_HOLOL</name>
<reference evidence="1" key="1">
    <citation type="submission" date="2022-04" db="EMBL/GenBank/DDBJ databases">
        <title>Chromosome-scale genome assembly of Holotrichia oblita Faldermann.</title>
        <authorList>
            <person name="Rongchong L."/>
        </authorList>
    </citation>
    <scope>NUCLEOTIDE SEQUENCE</scope>
    <source>
        <strain evidence="1">81SQS9</strain>
    </source>
</reference>